<keyword evidence="2" id="KW-0808">Transferase</keyword>
<dbReference type="PROSITE" id="PS51186">
    <property type="entry name" value="GNAT"/>
    <property type="match status" value="1"/>
</dbReference>
<protein>
    <submittedName>
        <fullName evidence="2">GNAT family N-acetyltransferase</fullName>
    </submittedName>
</protein>
<dbReference type="Gene3D" id="3.40.630.30">
    <property type="match status" value="2"/>
</dbReference>
<dbReference type="OrthoDB" id="9768284at2"/>
<dbReference type="AlphaFoldDB" id="A0A7X2XFV6"/>
<dbReference type="GO" id="GO:0034069">
    <property type="term" value="F:aminoglycoside N-acetyltransferase activity"/>
    <property type="evidence" value="ECO:0007669"/>
    <property type="project" value="TreeGrafter"/>
</dbReference>
<feature type="domain" description="N-acetyltransferase" evidence="1">
    <location>
        <begin position="1"/>
        <end position="143"/>
    </location>
</feature>
<dbReference type="SUPFAM" id="SSF55718">
    <property type="entry name" value="SCP-like"/>
    <property type="match status" value="1"/>
</dbReference>
<dbReference type="Proteomes" id="UP000443070">
    <property type="component" value="Unassembled WGS sequence"/>
</dbReference>
<dbReference type="GO" id="GO:0030649">
    <property type="term" value="P:aminoglycoside antibiotic catabolic process"/>
    <property type="evidence" value="ECO:0007669"/>
    <property type="project" value="TreeGrafter"/>
</dbReference>
<proteinExistence type="predicted"/>
<evidence type="ECO:0000259" key="1">
    <source>
        <dbReference type="PROSITE" id="PS51186"/>
    </source>
</evidence>
<comment type="caution">
    <text evidence="2">The sequence shown here is derived from an EMBL/GenBank/DDBJ whole genome shotgun (WGS) entry which is preliminary data.</text>
</comment>
<dbReference type="Proteomes" id="UP000484547">
    <property type="component" value="Unassembled WGS sequence"/>
</dbReference>
<dbReference type="InterPro" id="IPR016181">
    <property type="entry name" value="Acyl_CoA_acyltransferase"/>
</dbReference>
<dbReference type="SUPFAM" id="SSF55729">
    <property type="entry name" value="Acyl-CoA N-acyltransferases (Nat)"/>
    <property type="match status" value="1"/>
</dbReference>
<evidence type="ECO:0000313" key="5">
    <source>
        <dbReference type="Proteomes" id="UP000484547"/>
    </source>
</evidence>
<dbReference type="InterPro" id="IPR051554">
    <property type="entry name" value="Acetyltransferase_Eis"/>
</dbReference>
<name>A0A7X2XFV6_9FIRM</name>
<dbReference type="EMBL" id="WNBW01000001">
    <property type="protein sequence ID" value="MTU03486.1"/>
    <property type="molecule type" value="Genomic_DNA"/>
</dbReference>
<dbReference type="PANTHER" id="PTHR37817:SF1">
    <property type="entry name" value="N-ACETYLTRANSFERASE EIS"/>
    <property type="match status" value="1"/>
</dbReference>
<organism evidence="2 5">
    <name type="scientific">Phascolarctobacterium faecium</name>
    <dbReference type="NCBI Taxonomy" id="33025"/>
    <lineage>
        <taxon>Bacteria</taxon>
        <taxon>Bacillati</taxon>
        <taxon>Bacillota</taxon>
        <taxon>Negativicutes</taxon>
        <taxon>Acidaminococcales</taxon>
        <taxon>Acidaminococcaceae</taxon>
        <taxon>Phascolarctobacterium</taxon>
    </lineage>
</organism>
<evidence type="ECO:0000313" key="4">
    <source>
        <dbReference type="Proteomes" id="UP000443070"/>
    </source>
</evidence>
<dbReference type="InterPro" id="IPR025559">
    <property type="entry name" value="Eis_dom"/>
</dbReference>
<dbReference type="Pfam" id="PF13530">
    <property type="entry name" value="SCP2_2"/>
    <property type="match status" value="1"/>
</dbReference>
<gene>
    <name evidence="2" type="ORF">GMD11_03585</name>
    <name evidence="3" type="ORF">GMD18_03590</name>
</gene>
<dbReference type="Pfam" id="PF17668">
    <property type="entry name" value="Acetyltransf_17"/>
    <property type="match status" value="1"/>
</dbReference>
<evidence type="ECO:0000313" key="3">
    <source>
        <dbReference type="EMBL" id="MTU03486.1"/>
    </source>
</evidence>
<dbReference type="Pfam" id="PF13527">
    <property type="entry name" value="Acetyltransf_9"/>
    <property type="match status" value="1"/>
</dbReference>
<keyword evidence="4" id="KW-1185">Reference proteome</keyword>
<reference evidence="4 5" key="1">
    <citation type="journal article" date="2019" name="Nat. Med.">
        <title>A library of human gut bacterial isolates paired with longitudinal multiomics data enables mechanistic microbiome research.</title>
        <authorList>
            <person name="Poyet M."/>
            <person name="Groussin M."/>
            <person name="Gibbons S.M."/>
            <person name="Avila-Pacheco J."/>
            <person name="Jiang X."/>
            <person name="Kearney S.M."/>
            <person name="Perrotta A.R."/>
            <person name="Berdy B."/>
            <person name="Zhao S."/>
            <person name="Lieberman T.D."/>
            <person name="Swanson P.K."/>
            <person name="Smith M."/>
            <person name="Roesemann S."/>
            <person name="Alexander J.E."/>
            <person name="Rich S.A."/>
            <person name="Livny J."/>
            <person name="Vlamakis H."/>
            <person name="Clish C."/>
            <person name="Bullock K."/>
            <person name="Deik A."/>
            <person name="Scott J."/>
            <person name="Pierce K.A."/>
            <person name="Xavier R.J."/>
            <person name="Alm E.J."/>
        </authorList>
    </citation>
    <scope>NUCLEOTIDE SEQUENCE [LARGE SCALE GENOMIC DNA]</scope>
    <source>
        <strain evidence="2 5">BIOML-A13</strain>
        <strain evidence="3 4">BIOML-A3</strain>
    </source>
</reference>
<dbReference type="InterPro" id="IPR036527">
    <property type="entry name" value="SCP2_sterol-bd_dom_sf"/>
</dbReference>
<dbReference type="InterPro" id="IPR000182">
    <property type="entry name" value="GNAT_dom"/>
</dbReference>
<sequence>MDFRIINDETLPKIMELWDYCFEKNDTPFFKWYFNEYCLKENMVLGGFDEKSGNLMNMLHLNPYTINLRGRDLKLPYIVGVATAPEYRGRHLFAPLLETAFSVLRAQGQAFVLLMPISAGIYRPYQFDYCYYRHRYEMPLAALPKGDKVSDMSLHRTGLEKVEVFQKVYDTVTAAYHGVVKRDLKNWLHLLAVHQGEQIKAVLVKRGEKVAGYMFYSIDDKTFAVQELMAEETAARDSLLQFARQHVTEAENFSWLAEVWDKTYLHLQDQKYAGSLQPFMMARCINVRQALLQLTDIAADVQGTLSLLINDKTLPLNNGLLKLEINASQINIKSTVDMQDIEMDVAAFTQLYFGQFSVQELAAENRLKIHNQEAASLLDRLFPKCHNYINEYF</sequence>
<dbReference type="Gene3D" id="3.30.1050.10">
    <property type="entry name" value="SCP2 sterol-binding domain"/>
    <property type="match status" value="1"/>
</dbReference>
<dbReference type="EMBL" id="WNBM01000001">
    <property type="protein sequence ID" value="MTT75353.1"/>
    <property type="molecule type" value="Genomic_DNA"/>
</dbReference>
<accession>A0A7X2XFV6</accession>
<dbReference type="PANTHER" id="PTHR37817">
    <property type="entry name" value="N-ACETYLTRANSFERASE EIS"/>
    <property type="match status" value="1"/>
</dbReference>
<evidence type="ECO:0000313" key="2">
    <source>
        <dbReference type="EMBL" id="MTT75353.1"/>
    </source>
</evidence>
<dbReference type="InterPro" id="IPR041380">
    <property type="entry name" value="Acetyltransf_17"/>
</dbReference>
<dbReference type="RefSeq" id="WP_155163689.1">
    <property type="nucleotide sequence ID" value="NZ_DBFCBI010000082.1"/>
</dbReference>